<keyword evidence="4" id="KW-1185">Reference proteome</keyword>
<dbReference type="SUPFAM" id="SSF53098">
    <property type="entry name" value="Ribonuclease H-like"/>
    <property type="match status" value="1"/>
</dbReference>
<protein>
    <submittedName>
        <fullName evidence="3">IS3 family transposase</fullName>
    </submittedName>
</protein>
<dbReference type="Proteomes" id="UP001560267">
    <property type="component" value="Unassembled WGS sequence"/>
</dbReference>
<reference evidence="3 4" key="1">
    <citation type="submission" date="2024-07" db="EMBL/GenBank/DDBJ databases">
        <title>Draft Genome Sequence of Ferrimicrobium acidiphilum Strain YE2023, Isolated from a Pulp of Bioleach Reactor.</title>
        <authorList>
            <person name="Elkina Y.A."/>
            <person name="Bulaeva A.G."/>
            <person name="Beletsky A.V."/>
            <person name="Mardanov A.V."/>
        </authorList>
    </citation>
    <scope>NUCLEOTIDE SEQUENCE [LARGE SCALE GENOMIC DNA]</scope>
    <source>
        <strain evidence="3 4">YE2023</strain>
    </source>
</reference>
<feature type="domain" description="Integrase catalytic" evidence="2">
    <location>
        <begin position="26"/>
        <end position="54"/>
    </location>
</feature>
<gene>
    <name evidence="3" type="ORF">AB6A68_12385</name>
</gene>
<feature type="compositionally biased region" description="Polar residues" evidence="1">
    <location>
        <begin position="1"/>
        <end position="10"/>
    </location>
</feature>
<evidence type="ECO:0000256" key="1">
    <source>
        <dbReference type="SAM" id="MobiDB-lite"/>
    </source>
</evidence>
<proteinExistence type="predicted"/>
<dbReference type="Pfam" id="PF13333">
    <property type="entry name" value="rve_2"/>
    <property type="match status" value="1"/>
</dbReference>
<evidence type="ECO:0000259" key="2">
    <source>
        <dbReference type="Pfam" id="PF13333"/>
    </source>
</evidence>
<dbReference type="EMBL" id="JBFSHR010000067">
    <property type="protein sequence ID" value="MEX6430625.1"/>
    <property type="molecule type" value="Genomic_DNA"/>
</dbReference>
<dbReference type="InterPro" id="IPR012337">
    <property type="entry name" value="RNaseH-like_sf"/>
</dbReference>
<accession>A0ABV3Y5R1</accession>
<feature type="region of interest" description="Disordered" evidence="1">
    <location>
        <begin position="1"/>
        <end position="26"/>
    </location>
</feature>
<name>A0ABV3Y5R1_9ACTN</name>
<comment type="caution">
    <text evidence="3">The sequence shown here is derived from an EMBL/GenBank/DDBJ whole genome shotgun (WGS) entry which is preliminary data.</text>
</comment>
<organism evidence="3 4">
    <name type="scientific">Ferrimicrobium acidiphilum</name>
    <dbReference type="NCBI Taxonomy" id="121039"/>
    <lineage>
        <taxon>Bacteria</taxon>
        <taxon>Bacillati</taxon>
        <taxon>Actinomycetota</taxon>
        <taxon>Acidimicrobiia</taxon>
        <taxon>Acidimicrobiales</taxon>
        <taxon>Acidimicrobiaceae</taxon>
        <taxon>Ferrimicrobium</taxon>
    </lineage>
</organism>
<dbReference type="InterPro" id="IPR001584">
    <property type="entry name" value="Integrase_cat-core"/>
</dbReference>
<evidence type="ECO:0000313" key="3">
    <source>
        <dbReference type="EMBL" id="MEX6430625.1"/>
    </source>
</evidence>
<sequence length="61" mass="7056">MTRGGNTSSPWKMERESPPNPGERSSSIFDWIQWYNLKRRHSSIDYLSPIQFEQAATLQAA</sequence>
<evidence type="ECO:0000313" key="4">
    <source>
        <dbReference type="Proteomes" id="UP001560267"/>
    </source>
</evidence>